<comment type="caution">
    <text evidence="3">The sequence shown here is derived from an EMBL/GenBank/DDBJ whole genome shotgun (WGS) entry which is preliminary data.</text>
</comment>
<evidence type="ECO:0000256" key="1">
    <source>
        <dbReference type="SAM" id="MobiDB-lite"/>
    </source>
</evidence>
<accession>A0AAD7K4E0</accession>
<evidence type="ECO:0000256" key="2">
    <source>
        <dbReference type="SAM" id="SignalP"/>
    </source>
</evidence>
<protein>
    <submittedName>
        <fullName evidence="3">Uncharacterized protein</fullName>
    </submittedName>
</protein>
<feature type="signal peptide" evidence="2">
    <location>
        <begin position="1"/>
        <end position="18"/>
    </location>
</feature>
<keyword evidence="2" id="KW-0732">Signal</keyword>
<reference evidence="3" key="1">
    <citation type="submission" date="2023-03" db="EMBL/GenBank/DDBJ databases">
        <title>Massive genome expansion in bonnet fungi (Mycena s.s.) driven by repeated elements and novel gene families across ecological guilds.</title>
        <authorList>
            <consortium name="Lawrence Berkeley National Laboratory"/>
            <person name="Harder C.B."/>
            <person name="Miyauchi S."/>
            <person name="Viragh M."/>
            <person name="Kuo A."/>
            <person name="Thoen E."/>
            <person name="Andreopoulos B."/>
            <person name="Lu D."/>
            <person name="Skrede I."/>
            <person name="Drula E."/>
            <person name="Henrissat B."/>
            <person name="Morin E."/>
            <person name="Kohler A."/>
            <person name="Barry K."/>
            <person name="LaButti K."/>
            <person name="Morin E."/>
            <person name="Salamov A."/>
            <person name="Lipzen A."/>
            <person name="Mereny Z."/>
            <person name="Hegedus B."/>
            <person name="Baldrian P."/>
            <person name="Stursova M."/>
            <person name="Weitz H."/>
            <person name="Taylor A."/>
            <person name="Grigoriev I.V."/>
            <person name="Nagy L.G."/>
            <person name="Martin F."/>
            <person name="Kauserud H."/>
        </authorList>
    </citation>
    <scope>NUCLEOTIDE SEQUENCE</scope>
    <source>
        <strain evidence="3">CBHHK182m</strain>
    </source>
</reference>
<dbReference type="Proteomes" id="UP001215598">
    <property type="component" value="Unassembled WGS sequence"/>
</dbReference>
<organism evidence="3 4">
    <name type="scientific">Mycena metata</name>
    <dbReference type="NCBI Taxonomy" id="1033252"/>
    <lineage>
        <taxon>Eukaryota</taxon>
        <taxon>Fungi</taxon>
        <taxon>Dikarya</taxon>
        <taxon>Basidiomycota</taxon>
        <taxon>Agaricomycotina</taxon>
        <taxon>Agaricomycetes</taxon>
        <taxon>Agaricomycetidae</taxon>
        <taxon>Agaricales</taxon>
        <taxon>Marasmiineae</taxon>
        <taxon>Mycenaceae</taxon>
        <taxon>Mycena</taxon>
    </lineage>
</organism>
<keyword evidence="4" id="KW-1185">Reference proteome</keyword>
<name>A0AAD7K4E0_9AGAR</name>
<dbReference type="AlphaFoldDB" id="A0AAD7K4E0"/>
<evidence type="ECO:0000313" key="3">
    <source>
        <dbReference type="EMBL" id="KAJ7778145.1"/>
    </source>
</evidence>
<feature type="chain" id="PRO_5042217485" evidence="2">
    <location>
        <begin position="19"/>
        <end position="81"/>
    </location>
</feature>
<gene>
    <name evidence="3" type="ORF">B0H16DRAFT_1711681</name>
</gene>
<dbReference type="EMBL" id="JARKIB010000007">
    <property type="protein sequence ID" value="KAJ7778145.1"/>
    <property type="molecule type" value="Genomic_DNA"/>
</dbReference>
<sequence length="81" mass="8583">MRCPTVLVFALCTSLVAAAPVAPASVSSEVAAQFTAAAVPMVPGDLLPVAVSEQSEISAHALESMHSPEKSRRRSFRRRHP</sequence>
<proteinExistence type="predicted"/>
<evidence type="ECO:0000313" key="4">
    <source>
        <dbReference type="Proteomes" id="UP001215598"/>
    </source>
</evidence>
<feature type="region of interest" description="Disordered" evidence="1">
    <location>
        <begin position="59"/>
        <end position="81"/>
    </location>
</feature>
<feature type="compositionally biased region" description="Basic residues" evidence="1">
    <location>
        <begin position="71"/>
        <end position="81"/>
    </location>
</feature>